<dbReference type="Proteomes" id="UP000466442">
    <property type="component" value="Linkage Group LG9"/>
</dbReference>
<dbReference type="AlphaFoldDB" id="A0A6A4JIM4"/>
<sequence length="163" mass="18053">MGSDGKKLKKWDTVEPEYNDKTPISPSVEIGPMEAELTDTKRSMVQYSTYAAKKTVAQGMMDIALITANANQLRYLIEFQRNATTFYLTLTLIIISITLQILVGILLVFKGRVERGQQKDLDTAHSINSLVVVLVLLVTVINVFIASFSISGTEVSKPQQVQS</sequence>
<evidence type="ECO:0000256" key="5">
    <source>
        <dbReference type="ARBA" id="ARBA00022989"/>
    </source>
</evidence>
<keyword evidence="6" id="KW-0472">Membrane</keyword>
<accession>A0A6A4JIM4</accession>
<dbReference type="OrthoDB" id="6114058at2759"/>
<reference evidence="7" key="1">
    <citation type="journal article" date="2021" name="Mol. Ecol. Resour.">
        <title>Apolygus lucorum genome provides insights into omnivorousness and mesophyll feeding.</title>
        <authorList>
            <person name="Liu Y."/>
            <person name="Liu H."/>
            <person name="Wang H."/>
            <person name="Huang T."/>
            <person name="Liu B."/>
            <person name="Yang B."/>
            <person name="Yin L."/>
            <person name="Li B."/>
            <person name="Zhang Y."/>
            <person name="Zhang S."/>
            <person name="Jiang F."/>
            <person name="Zhang X."/>
            <person name="Ren Y."/>
            <person name="Wang B."/>
            <person name="Wang S."/>
            <person name="Lu Y."/>
            <person name="Wu K."/>
            <person name="Fan W."/>
            <person name="Wang G."/>
        </authorList>
    </citation>
    <scope>NUCLEOTIDE SEQUENCE</scope>
    <source>
        <strain evidence="7">12Hb</strain>
    </source>
</reference>
<keyword evidence="3" id="KW-0812">Transmembrane</keyword>
<dbReference type="GO" id="GO:0007155">
    <property type="term" value="P:cell adhesion"/>
    <property type="evidence" value="ECO:0007669"/>
    <property type="project" value="UniProtKB-KW"/>
</dbReference>
<evidence type="ECO:0000256" key="4">
    <source>
        <dbReference type="ARBA" id="ARBA00022889"/>
    </source>
</evidence>
<gene>
    <name evidence="7" type="ORF">GE061_020062</name>
</gene>
<evidence type="ECO:0000313" key="7">
    <source>
        <dbReference type="EMBL" id="KAF6205887.1"/>
    </source>
</evidence>
<dbReference type="GO" id="GO:0042246">
    <property type="term" value="P:tissue regeneration"/>
    <property type="evidence" value="ECO:0007669"/>
    <property type="project" value="InterPro"/>
</dbReference>
<dbReference type="EMBL" id="WIXP02000009">
    <property type="protein sequence ID" value="KAF6205887.1"/>
    <property type="molecule type" value="Genomic_DNA"/>
</dbReference>
<comment type="caution">
    <text evidence="7">The sequence shown here is derived from an EMBL/GenBank/DDBJ whole genome shotgun (WGS) entry which is preliminary data.</text>
</comment>
<keyword evidence="5" id="KW-1133">Transmembrane helix</keyword>
<keyword evidence="8" id="KW-1185">Reference proteome</keyword>
<organism evidence="7 8">
    <name type="scientific">Apolygus lucorum</name>
    <name type="common">Small green plant bug</name>
    <name type="synonym">Lygocoris lucorum</name>
    <dbReference type="NCBI Taxonomy" id="248454"/>
    <lineage>
        <taxon>Eukaryota</taxon>
        <taxon>Metazoa</taxon>
        <taxon>Ecdysozoa</taxon>
        <taxon>Arthropoda</taxon>
        <taxon>Hexapoda</taxon>
        <taxon>Insecta</taxon>
        <taxon>Pterygota</taxon>
        <taxon>Neoptera</taxon>
        <taxon>Paraneoptera</taxon>
        <taxon>Hemiptera</taxon>
        <taxon>Heteroptera</taxon>
        <taxon>Panheteroptera</taxon>
        <taxon>Cimicomorpha</taxon>
        <taxon>Miridae</taxon>
        <taxon>Mirini</taxon>
        <taxon>Apolygus</taxon>
    </lineage>
</organism>
<dbReference type="GO" id="GO:0016020">
    <property type="term" value="C:membrane"/>
    <property type="evidence" value="ECO:0007669"/>
    <property type="project" value="UniProtKB-SubCell"/>
</dbReference>
<comment type="subcellular location">
    <subcellularLocation>
        <location evidence="1">Membrane</location>
        <topology evidence="1">Multi-pass membrane protein</topology>
    </subcellularLocation>
</comment>
<comment type="similarity">
    <text evidence="2">Belongs to the ninjurin family.</text>
</comment>
<protein>
    <submittedName>
        <fullName evidence="7">Uncharacterized protein</fullName>
    </submittedName>
</protein>
<dbReference type="Pfam" id="PF04923">
    <property type="entry name" value="Ninjurin"/>
    <property type="match status" value="1"/>
</dbReference>
<dbReference type="PANTHER" id="PTHR12316:SF1">
    <property type="entry name" value="NINJURIN-B"/>
    <property type="match status" value="1"/>
</dbReference>
<evidence type="ECO:0000256" key="3">
    <source>
        <dbReference type="ARBA" id="ARBA00022692"/>
    </source>
</evidence>
<evidence type="ECO:0000256" key="2">
    <source>
        <dbReference type="ARBA" id="ARBA00008141"/>
    </source>
</evidence>
<keyword evidence="4" id="KW-0130">Cell adhesion</keyword>
<dbReference type="InterPro" id="IPR007007">
    <property type="entry name" value="Ninjurin"/>
</dbReference>
<evidence type="ECO:0000256" key="1">
    <source>
        <dbReference type="ARBA" id="ARBA00004141"/>
    </source>
</evidence>
<evidence type="ECO:0000313" key="8">
    <source>
        <dbReference type="Proteomes" id="UP000466442"/>
    </source>
</evidence>
<proteinExistence type="inferred from homology"/>
<name>A0A6A4JIM4_APOLU</name>
<evidence type="ECO:0000256" key="6">
    <source>
        <dbReference type="ARBA" id="ARBA00023136"/>
    </source>
</evidence>
<dbReference type="PANTHER" id="PTHR12316">
    <property type="entry name" value="NINJURIN-RELATED"/>
    <property type="match status" value="1"/>
</dbReference>